<dbReference type="InterPro" id="IPR003661">
    <property type="entry name" value="HisK_dim/P_dom"/>
</dbReference>
<dbReference type="CDD" id="cd16922">
    <property type="entry name" value="HATPase_EvgS-ArcB-TorS-like"/>
    <property type="match status" value="1"/>
</dbReference>
<evidence type="ECO:0000259" key="18">
    <source>
        <dbReference type="PROSITE" id="PS50110"/>
    </source>
</evidence>
<dbReference type="Proteomes" id="UP001057134">
    <property type="component" value="Chromosome"/>
</dbReference>
<dbReference type="RefSeq" id="WP_249862142.1">
    <property type="nucleotide sequence ID" value="NZ_CP027059.1"/>
</dbReference>
<feature type="domain" description="PAS" evidence="19">
    <location>
        <begin position="351"/>
        <end position="422"/>
    </location>
</feature>
<reference evidence="23" key="2">
    <citation type="journal article" date="2021" name="J Anim Sci Technol">
        <title>Complete genome sequence of Paenibacillus konkukensis sp. nov. SK3146 as a potential probiotic strain.</title>
        <authorList>
            <person name="Jung H.I."/>
            <person name="Park S."/>
            <person name="Niu K.M."/>
            <person name="Lee S.W."/>
            <person name="Kothari D."/>
            <person name="Yi K.J."/>
            <person name="Kim S.K."/>
        </authorList>
    </citation>
    <scope>NUCLEOTIDE SEQUENCE</scope>
    <source>
        <strain evidence="23">SK3146</strain>
    </source>
</reference>
<dbReference type="PROSITE" id="PS50109">
    <property type="entry name" value="HIS_KIN"/>
    <property type="match status" value="1"/>
</dbReference>
<evidence type="ECO:0000256" key="7">
    <source>
        <dbReference type="ARBA" id="ARBA00022692"/>
    </source>
</evidence>
<evidence type="ECO:0000256" key="10">
    <source>
        <dbReference type="ARBA" id="ARBA00022840"/>
    </source>
</evidence>
<dbReference type="InterPro" id="IPR000014">
    <property type="entry name" value="PAS"/>
</dbReference>
<dbReference type="InterPro" id="IPR033479">
    <property type="entry name" value="dCache_1"/>
</dbReference>
<dbReference type="InterPro" id="IPR001789">
    <property type="entry name" value="Sig_transdc_resp-reg_receiver"/>
</dbReference>
<dbReference type="InterPro" id="IPR013767">
    <property type="entry name" value="PAS_fold"/>
</dbReference>
<protein>
    <recommendedName>
        <fullName evidence="3">histidine kinase</fullName>
        <ecNumber evidence="3">2.7.13.3</ecNumber>
    </recommendedName>
</protein>
<dbReference type="PROSITE" id="PS50894">
    <property type="entry name" value="HPT"/>
    <property type="match status" value="1"/>
</dbReference>
<accession>A0ABY4RY78</accession>
<keyword evidence="13 16" id="KW-0472">Membrane</keyword>
<dbReference type="InterPro" id="IPR003594">
    <property type="entry name" value="HATPase_dom"/>
</dbReference>
<evidence type="ECO:0000256" key="6">
    <source>
        <dbReference type="ARBA" id="ARBA00022679"/>
    </source>
</evidence>
<dbReference type="PROSITE" id="PS50112">
    <property type="entry name" value="PAS"/>
    <property type="match status" value="1"/>
</dbReference>
<dbReference type="InterPro" id="IPR001610">
    <property type="entry name" value="PAC"/>
</dbReference>
<dbReference type="Gene3D" id="3.40.50.2300">
    <property type="match status" value="2"/>
</dbReference>
<dbReference type="SUPFAM" id="SSF158472">
    <property type="entry name" value="HAMP domain-like"/>
    <property type="match status" value="1"/>
</dbReference>
<dbReference type="Pfam" id="PF01627">
    <property type="entry name" value="Hpt"/>
    <property type="match status" value="1"/>
</dbReference>
<proteinExistence type="predicted"/>
<dbReference type="Pfam" id="PF00672">
    <property type="entry name" value="HAMP"/>
    <property type="match status" value="1"/>
</dbReference>
<dbReference type="SUPFAM" id="SSF47226">
    <property type="entry name" value="Histidine-containing phosphotransfer domain, HPT domain"/>
    <property type="match status" value="1"/>
</dbReference>
<keyword evidence="10" id="KW-0067">ATP-binding</keyword>
<dbReference type="NCBIfam" id="TIGR00229">
    <property type="entry name" value="sensory_box"/>
    <property type="match status" value="1"/>
</dbReference>
<keyword evidence="4" id="KW-1003">Cell membrane</keyword>
<evidence type="ECO:0000256" key="14">
    <source>
        <dbReference type="PROSITE-ProRule" id="PRU00110"/>
    </source>
</evidence>
<keyword evidence="5 15" id="KW-0597">Phosphoprotein</keyword>
<feature type="domain" description="Histidine kinase" evidence="17">
    <location>
        <begin position="510"/>
        <end position="732"/>
    </location>
</feature>
<evidence type="ECO:0000256" key="1">
    <source>
        <dbReference type="ARBA" id="ARBA00000085"/>
    </source>
</evidence>
<evidence type="ECO:0000259" key="17">
    <source>
        <dbReference type="PROSITE" id="PS50109"/>
    </source>
</evidence>
<evidence type="ECO:0000256" key="8">
    <source>
        <dbReference type="ARBA" id="ARBA00022741"/>
    </source>
</evidence>
<feature type="modified residue" description="4-aspartylphosphate" evidence="15">
    <location>
        <position position="807"/>
    </location>
</feature>
<organism evidence="23 24">
    <name type="scientific">Paenibacillus konkukensis</name>
    <dbReference type="NCBI Taxonomy" id="2020716"/>
    <lineage>
        <taxon>Bacteria</taxon>
        <taxon>Bacillati</taxon>
        <taxon>Bacillota</taxon>
        <taxon>Bacilli</taxon>
        <taxon>Bacillales</taxon>
        <taxon>Paenibacillaceae</taxon>
        <taxon>Paenibacillus</taxon>
    </lineage>
</organism>
<dbReference type="SMART" id="SM00448">
    <property type="entry name" value="REC"/>
    <property type="match status" value="2"/>
</dbReference>
<dbReference type="SUPFAM" id="SSF52172">
    <property type="entry name" value="CheY-like"/>
    <property type="match status" value="2"/>
</dbReference>
<comment type="catalytic activity">
    <reaction evidence="1">
        <text>ATP + protein L-histidine = ADP + protein N-phospho-L-histidine.</text>
        <dbReference type="EC" id="2.7.13.3"/>
    </reaction>
</comment>
<evidence type="ECO:0000259" key="22">
    <source>
        <dbReference type="PROSITE" id="PS50894"/>
    </source>
</evidence>
<dbReference type="Gene3D" id="1.20.120.160">
    <property type="entry name" value="HPT domain"/>
    <property type="match status" value="1"/>
</dbReference>
<dbReference type="SUPFAM" id="SSF55785">
    <property type="entry name" value="PYP-like sensor domain (PAS domain)"/>
    <property type="match status" value="1"/>
</dbReference>
<dbReference type="InterPro" id="IPR036097">
    <property type="entry name" value="HisK_dim/P_sf"/>
</dbReference>
<feature type="transmembrane region" description="Helical" evidence="16">
    <location>
        <begin position="276"/>
        <end position="299"/>
    </location>
</feature>
<keyword evidence="11 16" id="KW-1133">Transmembrane helix</keyword>
<evidence type="ECO:0000256" key="13">
    <source>
        <dbReference type="ARBA" id="ARBA00023136"/>
    </source>
</evidence>
<dbReference type="CDD" id="cd12912">
    <property type="entry name" value="PDC2_MCP_like"/>
    <property type="match status" value="1"/>
</dbReference>
<dbReference type="InterPro" id="IPR011006">
    <property type="entry name" value="CheY-like_superfamily"/>
</dbReference>
<evidence type="ECO:0000313" key="23">
    <source>
        <dbReference type="EMBL" id="UQZ86621.1"/>
    </source>
</evidence>
<keyword evidence="12" id="KW-0902">Two-component regulatory system</keyword>
<feature type="domain" description="Response regulatory" evidence="18">
    <location>
        <begin position="751"/>
        <end position="875"/>
    </location>
</feature>
<feature type="modified residue" description="4-aspartylphosphate" evidence="15">
    <location>
        <position position="951"/>
    </location>
</feature>
<dbReference type="SUPFAM" id="SSF47384">
    <property type="entry name" value="Homodimeric domain of signal transducing histidine kinase"/>
    <property type="match status" value="1"/>
</dbReference>
<dbReference type="SMART" id="SM00387">
    <property type="entry name" value="HATPase_c"/>
    <property type="match status" value="1"/>
</dbReference>
<dbReference type="InterPro" id="IPR035965">
    <property type="entry name" value="PAS-like_dom_sf"/>
</dbReference>
<evidence type="ECO:0000256" key="9">
    <source>
        <dbReference type="ARBA" id="ARBA00022777"/>
    </source>
</evidence>
<dbReference type="CDD" id="cd18773">
    <property type="entry name" value="PDC1_HK_sensor"/>
    <property type="match status" value="1"/>
</dbReference>
<dbReference type="GO" id="GO:0004673">
    <property type="term" value="F:protein histidine kinase activity"/>
    <property type="evidence" value="ECO:0007669"/>
    <property type="project" value="UniProtKB-EC"/>
</dbReference>
<evidence type="ECO:0000256" key="2">
    <source>
        <dbReference type="ARBA" id="ARBA00004651"/>
    </source>
</evidence>
<feature type="domain" description="Response regulatory" evidence="18">
    <location>
        <begin position="902"/>
        <end position="1018"/>
    </location>
</feature>
<evidence type="ECO:0000256" key="12">
    <source>
        <dbReference type="ARBA" id="ARBA00023012"/>
    </source>
</evidence>
<dbReference type="EMBL" id="CP027059">
    <property type="protein sequence ID" value="UQZ86621.1"/>
    <property type="molecule type" value="Genomic_DNA"/>
</dbReference>
<feature type="transmembrane region" description="Helical" evidence="16">
    <location>
        <begin position="247"/>
        <end position="264"/>
    </location>
</feature>
<keyword evidence="8" id="KW-0547">Nucleotide-binding</keyword>
<dbReference type="Gene3D" id="1.10.287.130">
    <property type="match status" value="1"/>
</dbReference>
<keyword evidence="7 16" id="KW-0812">Transmembrane</keyword>
<reference evidence="23" key="1">
    <citation type="submission" date="2018-02" db="EMBL/GenBank/DDBJ databases">
        <authorList>
            <person name="Kim S.-K."/>
            <person name="Jung H.-I."/>
            <person name="Lee S.-W."/>
        </authorList>
    </citation>
    <scope>NUCLEOTIDE SEQUENCE</scope>
    <source>
        <strain evidence="23">SK3146</strain>
    </source>
</reference>
<evidence type="ECO:0000259" key="19">
    <source>
        <dbReference type="PROSITE" id="PS50112"/>
    </source>
</evidence>
<evidence type="ECO:0000256" key="3">
    <source>
        <dbReference type="ARBA" id="ARBA00012438"/>
    </source>
</evidence>
<dbReference type="SMART" id="SM00304">
    <property type="entry name" value="HAMP"/>
    <property type="match status" value="1"/>
</dbReference>
<dbReference type="PANTHER" id="PTHR45339">
    <property type="entry name" value="HYBRID SIGNAL TRANSDUCTION HISTIDINE KINASE J"/>
    <property type="match status" value="1"/>
</dbReference>
<dbReference type="SMART" id="SM00086">
    <property type="entry name" value="PAC"/>
    <property type="match status" value="1"/>
</dbReference>
<dbReference type="EC" id="2.7.13.3" evidence="3"/>
<dbReference type="Pfam" id="PF00989">
    <property type="entry name" value="PAS"/>
    <property type="match status" value="1"/>
</dbReference>
<dbReference type="Gene3D" id="3.30.450.20">
    <property type="entry name" value="PAS domain"/>
    <property type="match status" value="2"/>
</dbReference>
<keyword evidence="24" id="KW-1185">Reference proteome</keyword>
<dbReference type="CDD" id="cd06225">
    <property type="entry name" value="HAMP"/>
    <property type="match status" value="1"/>
</dbReference>
<dbReference type="CDD" id="cd17546">
    <property type="entry name" value="REC_hyHK_CKI1_RcsC-like"/>
    <property type="match status" value="1"/>
</dbReference>
<comment type="subcellular location">
    <subcellularLocation>
        <location evidence="2">Cell membrane</location>
        <topology evidence="2">Multi-pass membrane protein</topology>
    </subcellularLocation>
</comment>
<dbReference type="Pfam" id="PF00072">
    <property type="entry name" value="Response_reg"/>
    <property type="match status" value="2"/>
</dbReference>
<evidence type="ECO:0000259" key="21">
    <source>
        <dbReference type="PROSITE" id="PS50885"/>
    </source>
</evidence>
<evidence type="ECO:0000256" key="11">
    <source>
        <dbReference type="ARBA" id="ARBA00022989"/>
    </source>
</evidence>
<keyword evidence="6 23" id="KW-0808">Transferase</keyword>
<dbReference type="Pfam" id="PF02518">
    <property type="entry name" value="HATPase_c"/>
    <property type="match status" value="1"/>
</dbReference>
<feature type="domain" description="PAC" evidence="20">
    <location>
        <begin position="440"/>
        <end position="492"/>
    </location>
</feature>
<evidence type="ECO:0000256" key="4">
    <source>
        <dbReference type="ARBA" id="ARBA00022475"/>
    </source>
</evidence>
<feature type="modified residue" description="Phosphohistidine" evidence="14">
    <location>
        <position position="1095"/>
    </location>
</feature>
<keyword evidence="9 23" id="KW-0418">Kinase</keyword>
<dbReference type="InterPro" id="IPR036641">
    <property type="entry name" value="HPT_dom_sf"/>
</dbReference>
<dbReference type="CDD" id="cd00130">
    <property type="entry name" value="PAS"/>
    <property type="match status" value="1"/>
</dbReference>
<evidence type="ECO:0000256" key="15">
    <source>
        <dbReference type="PROSITE-ProRule" id="PRU00169"/>
    </source>
</evidence>
<evidence type="ECO:0000256" key="5">
    <source>
        <dbReference type="ARBA" id="ARBA00022553"/>
    </source>
</evidence>
<dbReference type="InterPro" id="IPR004358">
    <property type="entry name" value="Sig_transdc_His_kin-like_C"/>
</dbReference>
<dbReference type="SMART" id="SM00073">
    <property type="entry name" value="HPT"/>
    <property type="match status" value="1"/>
</dbReference>
<dbReference type="PROSITE" id="PS50885">
    <property type="entry name" value="HAMP"/>
    <property type="match status" value="1"/>
</dbReference>
<dbReference type="Pfam" id="PF00512">
    <property type="entry name" value="HisKA"/>
    <property type="match status" value="1"/>
</dbReference>
<dbReference type="Gene3D" id="3.30.565.10">
    <property type="entry name" value="Histidine kinase-like ATPase, C-terminal domain"/>
    <property type="match status" value="1"/>
</dbReference>
<dbReference type="SMART" id="SM00388">
    <property type="entry name" value="HisKA"/>
    <property type="match status" value="1"/>
</dbReference>
<dbReference type="SUPFAM" id="SSF55874">
    <property type="entry name" value="ATPase domain of HSP90 chaperone/DNA topoisomerase II/histidine kinase"/>
    <property type="match status" value="1"/>
</dbReference>
<dbReference type="InterPro" id="IPR003660">
    <property type="entry name" value="HAMP_dom"/>
</dbReference>
<feature type="domain" description="HAMP" evidence="21">
    <location>
        <begin position="300"/>
        <end position="353"/>
    </location>
</feature>
<evidence type="ECO:0000256" key="16">
    <source>
        <dbReference type="SAM" id="Phobius"/>
    </source>
</evidence>
<dbReference type="InterPro" id="IPR000700">
    <property type="entry name" value="PAS-assoc_C"/>
</dbReference>
<dbReference type="CDD" id="cd00082">
    <property type="entry name" value="HisKA"/>
    <property type="match status" value="1"/>
</dbReference>
<dbReference type="Pfam" id="PF02743">
    <property type="entry name" value="dCache_1"/>
    <property type="match status" value="1"/>
</dbReference>
<dbReference type="PROSITE" id="PS50110">
    <property type="entry name" value="RESPONSE_REGULATORY"/>
    <property type="match status" value="2"/>
</dbReference>
<sequence length="1159" mass="130019">MKKLSIRHKMMVLVSLITSISLLLIGMTNYRTAKEQIIASLEDNASANMTTRAYNLSSWIETKLAEVELMSRTEQIRFGTMEERLSYLRKEAARSKGVFGYVGFSDMDGNLTFTSGRTMNIRSDPAFARVLEGHSAISDVFEAQDGSNRIFTLQVPVYGSREELVGAINVTMLANDIFRQYADFRVSADDTMLFFSKDGTVIYQADGNRIAQKNIRDEGSPLKAMAGEIIRYDRGSGKIMLGQNQKLVFYASVAGTPWYLALMVPLTEFEKPLASLLWSTILTIMVTELTMLWLITVLFNREIKRVKEITEVTSLVAEGHFNLKPIPIQGEDEIGTLAQSVNGMMEHLRKMFERLEAIINQNDFAIMSLDADYTINYFSKSAEKLLGYTADEVLYKETPVLFFEPGQLEEAAAQLTEQLGRRVEPDLSVFKELRSLQFSYDREWIFVRKDGSLVDVTLNSNGLRDHAGHFIGVVAIARDITEQKRVQEQLVQAKLEAEEANKAKGIFLARMSHEIRTPLNGIIGMSQLMQKTPLNEVQADYLRNMTTSSQTLLRIINDILDFSKMEAGKLELEKVVFHPEDIIHRLSETLSVFLGGKEQFELIMETPENMPNALIGDPLRLEQVLLNLCGNAVKFTRKGQVVVSLQLLENRGEAVKLRFSVKDTGIGISPEQMEHLFEPFTQADGSTSRKYGGTGLGLVISSHLLEMMGGALQVESRSGVGSEFWFELAFPLSEQSQIRSYSVQEAYQGQNVWIVEDSEVMREHLCTVLASFGLKSSSFFSWKEAYGALAVPPAGDETAPCRIALLDMEMPDMYGPQTWAAFQREAAALGIVTLVMTTAFGRDEMLGMPAEDRPDGIIVKPFSRPELFRAIEAALERHAAPLKLGTRTRSIETKKPFTSSKRILLAEDHEINQQVACEMLRQRGYIVEMAKDGKEAIKKLEQSEWDLVLMDIHMPEMDGVEATRIIRKDPRLCHIPIIAMTANVIRHDHETYLRIGMNDIITKPLESEAMFATIRKWLRDSDEEQPRKDSASETAEPLPRFEGIDVDRALARLSGKPGILLQMIKIFERDYHDFSRKLKQALEDEELEEAQRLIHTLRGAAGNLSAARLYAAAGEVESALKRAAASPDLAAAAAAAEMDRALQELSDCLQQVLASVQKL</sequence>
<dbReference type="InterPro" id="IPR036890">
    <property type="entry name" value="HATPase_C_sf"/>
</dbReference>
<dbReference type="PRINTS" id="PR00344">
    <property type="entry name" value="BCTRLSENSOR"/>
</dbReference>
<gene>
    <name evidence="23" type="primary">barA_2</name>
    <name evidence="23" type="ORF">SK3146_05914</name>
</gene>
<dbReference type="InterPro" id="IPR008207">
    <property type="entry name" value="Sig_transdc_His_kin_Hpt_dom"/>
</dbReference>
<dbReference type="PROSITE" id="PS50113">
    <property type="entry name" value="PAC"/>
    <property type="match status" value="1"/>
</dbReference>
<feature type="domain" description="HPt" evidence="22">
    <location>
        <begin position="1056"/>
        <end position="1156"/>
    </location>
</feature>
<dbReference type="InterPro" id="IPR005467">
    <property type="entry name" value="His_kinase_dom"/>
</dbReference>
<evidence type="ECO:0000313" key="24">
    <source>
        <dbReference type="Proteomes" id="UP001057134"/>
    </source>
</evidence>
<dbReference type="PANTHER" id="PTHR45339:SF5">
    <property type="entry name" value="HISTIDINE KINASE"/>
    <property type="match status" value="1"/>
</dbReference>
<dbReference type="SMART" id="SM00091">
    <property type="entry name" value="PAS"/>
    <property type="match status" value="1"/>
</dbReference>
<name>A0ABY4RY78_9BACL</name>
<evidence type="ECO:0000259" key="20">
    <source>
        <dbReference type="PROSITE" id="PS50113"/>
    </source>
</evidence>
<dbReference type="Gene3D" id="6.10.340.10">
    <property type="match status" value="1"/>
</dbReference>